<sequence length="96" mass="10645">MTSADTIAVGKSDIAQIGAVLEGLEYIDDDMMTRMRSAYPNLRFTLCSEDDMGEREPYESFCGFDLHLVTSGEGRCSSLTYHLEQCTGIVVALHEE</sequence>
<dbReference type="EMBL" id="QFWT01000003">
    <property type="protein sequence ID" value="PWI33862.1"/>
    <property type="molecule type" value="Genomic_DNA"/>
</dbReference>
<organism evidence="2 3">
    <name type="scientific">Vibrio albus</name>
    <dbReference type="NCBI Taxonomy" id="2200953"/>
    <lineage>
        <taxon>Bacteria</taxon>
        <taxon>Pseudomonadati</taxon>
        <taxon>Pseudomonadota</taxon>
        <taxon>Gammaproteobacteria</taxon>
        <taxon>Vibrionales</taxon>
        <taxon>Vibrionaceae</taxon>
        <taxon>Vibrio</taxon>
    </lineage>
</organism>
<reference evidence="2 3" key="1">
    <citation type="submission" date="2018-05" db="EMBL/GenBank/DDBJ databases">
        <title>Vibrio limimaris sp. nov., isolated from marine sediment.</title>
        <authorList>
            <person name="Li C.-M."/>
        </authorList>
    </citation>
    <scope>NUCLEOTIDE SEQUENCE [LARGE SCALE GENOMIC DNA]</scope>
    <source>
        <strain evidence="2 3">E4404</strain>
    </source>
</reference>
<evidence type="ECO:0000259" key="1">
    <source>
        <dbReference type="Pfam" id="PF19624"/>
    </source>
</evidence>
<comment type="caution">
    <text evidence="2">The sequence shown here is derived from an EMBL/GenBank/DDBJ whole genome shotgun (WGS) entry which is preliminary data.</text>
</comment>
<dbReference type="InterPro" id="IPR046132">
    <property type="entry name" value="DUF6129"/>
</dbReference>
<dbReference type="Proteomes" id="UP000245362">
    <property type="component" value="Unassembled WGS sequence"/>
</dbReference>
<proteinExistence type="predicted"/>
<accession>A0A2U3BAN9</accession>
<protein>
    <recommendedName>
        <fullName evidence="1">DUF6129 domain-containing protein</fullName>
    </recommendedName>
</protein>
<keyword evidence="3" id="KW-1185">Reference proteome</keyword>
<dbReference type="Pfam" id="PF19624">
    <property type="entry name" value="DUF6129"/>
    <property type="match status" value="1"/>
</dbReference>
<evidence type="ECO:0000313" key="3">
    <source>
        <dbReference type="Proteomes" id="UP000245362"/>
    </source>
</evidence>
<feature type="domain" description="DUF6129" evidence="1">
    <location>
        <begin position="35"/>
        <end position="80"/>
    </location>
</feature>
<dbReference type="AlphaFoldDB" id="A0A2U3BAN9"/>
<evidence type="ECO:0000313" key="2">
    <source>
        <dbReference type="EMBL" id="PWI33862.1"/>
    </source>
</evidence>
<name>A0A2U3BAN9_9VIBR</name>
<dbReference type="RefSeq" id="WP_109319114.1">
    <property type="nucleotide sequence ID" value="NZ_QFWT01000003.1"/>
</dbReference>
<dbReference type="OrthoDB" id="8563875at2"/>
<gene>
    <name evidence="2" type="ORF">DI392_06585</name>
</gene>